<dbReference type="Proteomes" id="UP000694558">
    <property type="component" value="Chromosome 10"/>
</dbReference>
<dbReference type="PANTHER" id="PTHR46079:SF3">
    <property type="entry name" value="FERM DOMAIN-CONTAINING PROTEIN 4A"/>
    <property type="match status" value="1"/>
</dbReference>
<accession>A0A8D2ZRU8</accession>
<organism evidence="6 7">
    <name type="scientific">Scophthalmus maximus</name>
    <name type="common">Turbot</name>
    <name type="synonym">Psetta maxima</name>
    <dbReference type="NCBI Taxonomy" id="52904"/>
    <lineage>
        <taxon>Eukaryota</taxon>
        <taxon>Metazoa</taxon>
        <taxon>Chordata</taxon>
        <taxon>Craniata</taxon>
        <taxon>Vertebrata</taxon>
        <taxon>Euteleostomi</taxon>
        <taxon>Actinopterygii</taxon>
        <taxon>Neopterygii</taxon>
        <taxon>Teleostei</taxon>
        <taxon>Neoteleostei</taxon>
        <taxon>Acanthomorphata</taxon>
        <taxon>Carangaria</taxon>
        <taxon>Pleuronectiformes</taxon>
        <taxon>Pleuronectoidei</taxon>
        <taxon>Scophthalmidae</taxon>
        <taxon>Scophthalmus</taxon>
    </lineage>
</organism>
<dbReference type="GO" id="GO:0005923">
    <property type="term" value="C:bicellular tight junction"/>
    <property type="evidence" value="ECO:0007669"/>
    <property type="project" value="TreeGrafter"/>
</dbReference>
<reference evidence="6" key="2">
    <citation type="submission" date="2025-08" db="UniProtKB">
        <authorList>
            <consortium name="Ensembl"/>
        </authorList>
    </citation>
    <scope>IDENTIFICATION</scope>
</reference>
<evidence type="ECO:0000256" key="1">
    <source>
        <dbReference type="ARBA" id="ARBA00004496"/>
    </source>
</evidence>
<feature type="compositionally biased region" description="Polar residues" evidence="4">
    <location>
        <begin position="343"/>
        <end position="362"/>
    </location>
</feature>
<dbReference type="InterPro" id="IPR047176">
    <property type="entry name" value="FRMD4A/B"/>
</dbReference>
<feature type="region of interest" description="Disordered" evidence="4">
    <location>
        <begin position="645"/>
        <end position="708"/>
    </location>
</feature>
<feature type="compositionally biased region" description="Gly residues" evidence="4">
    <location>
        <begin position="510"/>
        <end position="525"/>
    </location>
</feature>
<dbReference type="Pfam" id="PF11819">
    <property type="entry name" value="CUPID"/>
    <property type="match status" value="1"/>
</dbReference>
<feature type="compositionally biased region" description="Gly residues" evidence="4">
    <location>
        <begin position="617"/>
        <end position="626"/>
    </location>
</feature>
<proteinExistence type="predicted"/>
<gene>
    <name evidence="6" type="primary">frmd4a</name>
</gene>
<dbReference type="GeneTree" id="ENSGT01020000230354"/>
<feature type="compositionally biased region" description="Pro residues" evidence="4">
    <location>
        <begin position="265"/>
        <end position="280"/>
    </location>
</feature>
<feature type="compositionally biased region" description="Low complexity" evidence="4">
    <location>
        <begin position="444"/>
        <end position="459"/>
    </location>
</feature>
<feature type="compositionally biased region" description="Basic residues" evidence="4">
    <location>
        <begin position="480"/>
        <end position="491"/>
    </location>
</feature>
<feature type="region of interest" description="Disordered" evidence="4">
    <location>
        <begin position="239"/>
        <end position="380"/>
    </location>
</feature>
<feature type="compositionally biased region" description="Low complexity" evidence="4">
    <location>
        <begin position="330"/>
        <end position="342"/>
    </location>
</feature>
<feature type="compositionally biased region" description="Low complexity" evidence="4">
    <location>
        <begin position="652"/>
        <end position="666"/>
    </location>
</feature>
<dbReference type="InterPro" id="IPR021774">
    <property type="entry name" value="CUPID"/>
</dbReference>
<dbReference type="AlphaFoldDB" id="A0A8D2ZRU8"/>
<feature type="compositionally biased region" description="Low complexity" evidence="4">
    <location>
        <begin position="1"/>
        <end position="27"/>
    </location>
</feature>
<dbReference type="GO" id="GO:0090162">
    <property type="term" value="P:establishment of epithelial cell polarity"/>
    <property type="evidence" value="ECO:0007669"/>
    <property type="project" value="InterPro"/>
</dbReference>
<evidence type="ECO:0000259" key="5">
    <source>
        <dbReference type="Pfam" id="PF11819"/>
    </source>
</evidence>
<name>A0A8D2ZRU8_SCOMX</name>
<feature type="region of interest" description="Disordered" evidence="4">
    <location>
        <begin position="1"/>
        <end position="32"/>
    </location>
</feature>
<feature type="region of interest" description="Disordered" evidence="4">
    <location>
        <begin position="395"/>
        <end position="536"/>
    </location>
</feature>
<comment type="subcellular location">
    <subcellularLocation>
        <location evidence="1">Cytoplasm</location>
    </subcellularLocation>
</comment>
<evidence type="ECO:0000313" key="6">
    <source>
        <dbReference type="Ensembl" id="ENSSMAP00000006579.2"/>
    </source>
</evidence>
<keyword evidence="2" id="KW-0963">Cytoplasm</keyword>
<evidence type="ECO:0000256" key="4">
    <source>
        <dbReference type="SAM" id="MobiDB-lite"/>
    </source>
</evidence>
<feature type="domain" description="Cytohesin Ubiquitin Protein Inducing" evidence="5">
    <location>
        <begin position="3"/>
        <end position="136"/>
    </location>
</feature>
<sequence>MGSKGKIISGSSGSLLSSGSQESDSSQTAKKDMLAALRARQDALEETLKQRLEELKSICIREAELTGKLPKEYPLDPGEEPPTVRRKIGTAFKLDEQKILPKGEEEELERLEREFAIQSQITEAARRLASDPHVSSKKLKKQRKTSYLNALKKLQEIENSINDYRVRSGKKPTQRASLIIEGTNKLLSTTEKSDCFQSTLFLQAVVVVFLSSTFKSGDKSLFLCPIEANIGSEDSSLSDALVLDDDDPNVTGTPTFSPVASPHKGLPPRPPSHSRPPPPQSLDGLRHLHYTRSDYDKSPIKPKMWSESSLDEPYEKVKKRSSHSSHRRFPSSGSAEAGGSNSLQSSPIRSLPLWNSQSSMPSTPDLRSRTPHYVHSTRSVDISPTRLHSLAQHFRNRSSSLESQGKLLASDPDTHPHTLGTLGSPDFFLGPGRNSNGSDPLDDCSSCTSQSSSEHYYPSGGPPGSNPNYSTLGEDSPSKARQRQRQRHRSAGHLGSSNSGSMPNLAAKNGSGGGSGGGSMGGGHHGVYLHSQSQPSSQYRIKEYPLYVEGSPNPVVVRSLESDQEGHYSVKAQFKTSSSYTAGGLYKEAWGGEEGGEGSGRLTPSRSQIVRTPSLGREGGGGGVGGRAAVSEELRCWYQRSSGSLKERSHSHSGSTSSETGSQQGTLGHGRGIRIGTLAKGSPAASPHSQRSMTPSSEHAATPTPPCSPQHILNWQSGSFSDSCFLSSPLCSELADVQWYGHDKAKPGTLV</sequence>
<feature type="compositionally biased region" description="Polar residues" evidence="4">
    <location>
        <begin position="602"/>
        <end position="611"/>
    </location>
</feature>
<feature type="compositionally biased region" description="Basic residues" evidence="4">
    <location>
        <begin position="317"/>
        <end position="329"/>
    </location>
</feature>
<feature type="region of interest" description="Disordered" evidence="4">
    <location>
        <begin position="592"/>
        <end position="626"/>
    </location>
</feature>
<reference evidence="6" key="1">
    <citation type="submission" date="2023-05" db="EMBL/GenBank/DDBJ databases">
        <title>High-quality long-read genome of Scophthalmus maximus.</title>
        <authorList>
            <person name="Lien S."/>
            <person name="Martinez P."/>
        </authorList>
    </citation>
    <scope>NUCLEOTIDE SEQUENCE [LARGE SCALE GENOMIC DNA]</scope>
</reference>
<dbReference type="PANTHER" id="PTHR46079">
    <property type="entry name" value="FERM DOMAIN-CONTAINING PROTEIN 4"/>
    <property type="match status" value="1"/>
</dbReference>
<keyword evidence="3" id="KW-0175">Coiled coil</keyword>
<feature type="compositionally biased region" description="Polar residues" evidence="4">
    <location>
        <begin position="687"/>
        <end position="699"/>
    </location>
</feature>
<dbReference type="GO" id="GO:0005912">
    <property type="term" value="C:adherens junction"/>
    <property type="evidence" value="ECO:0007669"/>
    <property type="project" value="TreeGrafter"/>
</dbReference>
<dbReference type="Ensembl" id="ENSSMAT00000006661.2">
    <property type="protein sequence ID" value="ENSSMAP00000006579.2"/>
    <property type="gene ID" value="ENSSMAG00000004071.2"/>
</dbReference>
<protein>
    <submittedName>
        <fullName evidence="6">FERM domain containing 4A</fullName>
    </submittedName>
</protein>
<evidence type="ECO:0000256" key="2">
    <source>
        <dbReference type="ARBA" id="ARBA00022490"/>
    </source>
</evidence>
<evidence type="ECO:0000256" key="3">
    <source>
        <dbReference type="ARBA" id="ARBA00023054"/>
    </source>
</evidence>
<dbReference type="GO" id="GO:0005737">
    <property type="term" value="C:cytoplasm"/>
    <property type="evidence" value="ECO:0007669"/>
    <property type="project" value="UniProtKB-SubCell"/>
</dbReference>
<evidence type="ECO:0000313" key="7">
    <source>
        <dbReference type="Proteomes" id="UP000694558"/>
    </source>
</evidence>